<dbReference type="Proteomes" id="UP000714915">
    <property type="component" value="Unassembled WGS sequence"/>
</dbReference>
<reference evidence="1" key="2">
    <citation type="journal article" date="2021" name="Microbiome">
        <title>Successional dynamics and alternative stable states in a saline activated sludge microbial community over 9 years.</title>
        <authorList>
            <person name="Wang Y."/>
            <person name="Ye J."/>
            <person name="Ju F."/>
            <person name="Liu L."/>
            <person name="Boyd J.A."/>
            <person name="Deng Y."/>
            <person name="Parks D.H."/>
            <person name="Jiang X."/>
            <person name="Yin X."/>
            <person name="Woodcroft B.J."/>
            <person name="Tyson G.W."/>
            <person name="Hugenholtz P."/>
            <person name="Polz M.F."/>
            <person name="Zhang T."/>
        </authorList>
    </citation>
    <scope>NUCLEOTIDE SEQUENCE</scope>
    <source>
        <strain evidence="1">HKST-UBA09</strain>
    </source>
</reference>
<sequence>MAAKKKSKRIVYRLFSNETGEHYTMRLTREAYDKLADTKISKFSKKLRKHIPFDVKKVKFKN</sequence>
<accession>A0A955RLH9</accession>
<evidence type="ECO:0008006" key="3">
    <source>
        <dbReference type="Google" id="ProtNLM"/>
    </source>
</evidence>
<dbReference type="AlphaFoldDB" id="A0A955RLH9"/>
<evidence type="ECO:0000313" key="2">
    <source>
        <dbReference type="Proteomes" id="UP000714915"/>
    </source>
</evidence>
<name>A0A955RLH9_9BACT</name>
<reference evidence="1" key="1">
    <citation type="submission" date="2020-04" db="EMBL/GenBank/DDBJ databases">
        <authorList>
            <person name="Zhang T."/>
        </authorList>
    </citation>
    <scope>NUCLEOTIDE SEQUENCE</scope>
    <source>
        <strain evidence="1">HKST-UBA09</strain>
    </source>
</reference>
<gene>
    <name evidence="1" type="ORF">KC669_03565</name>
</gene>
<organism evidence="1 2">
    <name type="scientific">Candidatus Dojkabacteria bacterium</name>
    <dbReference type="NCBI Taxonomy" id="2099670"/>
    <lineage>
        <taxon>Bacteria</taxon>
        <taxon>Candidatus Dojkabacteria</taxon>
    </lineage>
</organism>
<comment type="caution">
    <text evidence="1">The sequence shown here is derived from an EMBL/GenBank/DDBJ whole genome shotgun (WGS) entry which is preliminary data.</text>
</comment>
<proteinExistence type="predicted"/>
<dbReference type="EMBL" id="JAGQLF010000045">
    <property type="protein sequence ID" value="MCA9387086.1"/>
    <property type="molecule type" value="Genomic_DNA"/>
</dbReference>
<protein>
    <recommendedName>
        <fullName evidence="3">50S ribosomal protein L33</fullName>
    </recommendedName>
</protein>
<evidence type="ECO:0000313" key="1">
    <source>
        <dbReference type="EMBL" id="MCA9387086.1"/>
    </source>
</evidence>